<dbReference type="AlphaFoldDB" id="A0A917CQR7"/>
<evidence type="ECO:0000259" key="2">
    <source>
        <dbReference type="Pfam" id="PF01243"/>
    </source>
</evidence>
<gene>
    <name evidence="3" type="ORF">GCM10007304_06700</name>
</gene>
<evidence type="ECO:0000313" key="3">
    <source>
        <dbReference type="EMBL" id="GGF95486.1"/>
    </source>
</evidence>
<feature type="domain" description="Pyridoxamine 5'-phosphate oxidase N-terminal" evidence="2">
    <location>
        <begin position="13"/>
        <end position="140"/>
    </location>
</feature>
<dbReference type="NCBIfam" id="TIGR03618">
    <property type="entry name" value="Rv1155_F420"/>
    <property type="match status" value="1"/>
</dbReference>
<evidence type="ECO:0000256" key="1">
    <source>
        <dbReference type="ARBA" id="ARBA00023002"/>
    </source>
</evidence>
<dbReference type="EMBL" id="BMCU01000001">
    <property type="protein sequence ID" value="GGF95486.1"/>
    <property type="molecule type" value="Genomic_DNA"/>
</dbReference>
<organism evidence="3 4">
    <name type="scientific">Rhodococcoides trifolii</name>
    <dbReference type="NCBI Taxonomy" id="908250"/>
    <lineage>
        <taxon>Bacteria</taxon>
        <taxon>Bacillati</taxon>
        <taxon>Actinomycetota</taxon>
        <taxon>Actinomycetes</taxon>
        <taxon>Mycobacteriales</taxon>
        <taxon>Nocardiaceae</taxon>
        <taxon>Rhodococcoides</taxon>
    </lineage>
</organism>
<dbReference type="GO" id="GO:0005829">
    <property type="term" value="C:cytosol"/>
    <property type="evidence" value="ECO:0007669"/>
    <property type="project" value="TreeGrafter"/>
</dbReference>
<dbReference type="Pfam" id="PF01243">
    <property type="entry name" value="PNPOx_N"/>
    <property type="match status" value="1"/>
</dbReference>
<dbReference type="Proteomes" id="UP000654257">
    <property type="component" value="Unassembled WGS sequence"/>
</dbReference>
<dbReference type="SUPFAM" id="SSF50475">
    <property type="entry name" value="FMN-binding split barrel"/>
    <property type="match status" value="1"/>
</dbReference>
<dbReference type="PANTHER" id="PTHR35176">
    <property type="entry name" value="HEME OXYGENASE HI_0854-RELATED"/>
    <property type="match status" value="1"/>
</dbReference>
<evidence type="ECO:0000313" key="4">
    <source>
        <dbReference type="Proteomes" id="UP000654257"/>
    </source>
</evidence>
<name>A0A917CQR7_9NOCA</name>
<dbReference type="InterPro" id="IPR011576">
    <property type="entry name" value="Pyridox_Oxase_N"/>
</dbReference>
<reference evidence="3" key="1">
    <citation type="journal article" date="2014" name="Int. J. Syst. Evol. Microbiol.">
        <title>Complete genome sequence of Corynebacterium casei LMG S-19264T (=DSM 44701T), isolated from a smear-ripened cheese.</title>
        <authorList>
            <consortium name="US DOE Joint Genome Institute (JGI-PGF)"/>
            <person name="Walter F."/>
            <person name="Albersmeier A."/>
            <person name="Kalinowski J."/>
            <person name="Ruckert C."/>
        </authorList>
    </citation>
    <scope>NUCLEOTIDE SEQUENCE</scope>
    <source>
        <strain evidence="3">CCM 7905</strain>
    </source>
</reference>
<reference evidence="3" key="2">
    <citation type="submission" date="2020-09" db="EMBL/GenBank/DDBJ databases">
        <authorList>
            <person name="Sun Q."/>
            <person name="Sedlacek I."/>
        </authorList>
    </citation>
    <scope>NUCLEOTIDE SEQUENCE</scope>
    <source>
        <strain evidence="3">CCM 7905</strain>
    </source>
</reference>
<dbReference type="RefSeq" id="WP_188543257.1">
    <property type="nucleotide sequence ID" value="NZ_BMCU01000001.1"/>
</dbReference>
<dbReference type="PANTHER" id="PTHR35176:SF2">
    <property type="entry name" value="F420H(2)-DEPENDENT REDUCTASE RV1155"/>
    <property type="match status" value="1"/>
</dbReference>
<proteinExistence type="predicted"/>
<dbReference type="GO" id="GO:0016627">
    <property type="term" value="F:oxidoreductase activity, acting on the CH-CH group of donors"/>
    <property type="evidence" value="ECO:0007669"/>
    <property type="project" value="TreeGrafter"/>
</dbReference>
<dbReference type="GO" id="GO:0070967">
    <property type="term" value="F:coenzyme F420 binding"/>
    <property type="evidence" value="ECO:0007669"/>
    <property type="project" value="TreeGrafter"/>
</dbReference>
<protein>
    <submittedName>
        <fullName evidence="3">PPOX class F420-dependent enzyme</fullName>
    </submittedName>
</protein>
<dbReference type="InterPro" id="IPR052019">
    <property type="entry name" value="F420H2_bilvrd_red/Heme_oxyg"/>
</dbReference>
<sequence>MAPKFATADRVPHDELVEFVRPRHRATLVTTKGSGGLQMSPVSCGVDSEGRIVVSTYPDRAKAVNIRRNSAVSVVIHSDDWNGPYVQIDGTAEVIDLPDSVEPLVEYFRSISGEHPDWDEYREAMVKQGKSLIRISIDTWGPIATGGFPPPAENG</sequence>
<keyword evidence="1" id="KW-0560">Oxidoreductase</keyword>
<dbReference type="Gene3D" id="2.30.110.10">
    <property type="entry name" value="Electron Transport, Fmn-binding Protein, Chain A"/>
    <property type="match status" value="1"/>
</dbReference>
<keyword evidence="4" id="KW-1185">Reference proteome</keyword>
<dbReference type="InterPro" id="IPR019920">
    <property type="entry name" value="F420-binding_dom_put"/>
</dbReference>
<comment type="caution">
    <text evidence="3">The sequence shown here is derived from an EMBL/GenBank/DDBJ whole genome shotgun (WGS) entry which is preliminary data.</text>
</comment>
<dbReference type="InterPro" id="IPR012349">
    <property type="entry name" value="Split_barrel_FMN-bd"/>
</dbReference>
<accession>A0A917CQR7</accession>